<dbReference type="Proteomes" id="UP000007431">
    <property type="component" value="Unassembled WGS sequence"/>
</dbReference>
<keyword evidence="3" id="KW-1185">Reference proteome</keyword>
<evidence type="ECO:0000256" key="1">
    <source>
        <dbReference type="SAM" id="MobiDB-lite"/>
    </source>
</evidence>
<feature type="region of interest" description="Disordered" evidence="1">
    <location>
        <begin position="103"/>
        <end position="205"/>
    </location>
</feature>
<proteinExistence type="predicted"/>
<organism evidence="3">
    <name type="scientific">Schizophyllum commune (strain H4-8 / FGSC 9210)</name>
    <name type="common">Split gill fungus</name>
    <dbReference type="NCBI Taxonomy" id="578458"/>
    <lineage>
        <taxon>Eukaryota</taxon>
        <taxon>Fungi</taxon>
        <taxon>Dikarya</taxon>
        <taxon>Basidiomycota</taxon>
        <taxon>Agaricomycotina</taxon>
        <taxon>Agaricomycetes</taxon>
        <taxon>Agaricomycetidae</taxon>
        <taxon>Agaricales</taxon>
        <taxon>Schizophyllaceae</taxon>
        <taxon>Schizophyllum</taxon>
    </lineage>
</organism>
<feature type="non-terminal residue" evidence="2">
    <location>
        <position position="205"/>
    </location>
</feature>
<feature type="compositionally biased region" description="Low complexity" evidence="1">
    <location>
        <begin position="28"/>
        <end position="52"/>
    </location>
</feature>
<gene>
    <name evidence="2" type="ORF">SCHCODRAFT_85808</name>
</gene>
<dbReference type="InParanoid" id="D8QD07"/>
<feature type="region of interest" description="Disordered" evidence="1">
    <location>
        <begin position="1"/>
        <end position="85"/>
    </location>
</feature>
<dbReference type="HOGENOM" id="CLU_1340404_0_0_1"/>
<feature type="compositionally biased region" description="Basic residues" evidence="1">
    <location>
        <begin position="1"/>
        <end position="10"/>
    </location>
</feature>
<sequence length="205" mass="21612">MSIMRRKPSHTYRSPTDDCASGPIIMRRTTTASSNESTSSESSSTSPPSARTIPRVLRPPVASTVKTRRRTSKDHLPLYHPHGKLATSLPPLDALAHGLPIIEDSQLAGGKSGSRAKRNGASKLRDAVTVAPIAEPAVSPPAPAASKPTPRKRRAAGGGGGSAAAKRKRAAVDDADAPYPATKRRAVRSRQAKDQRTSARPARPP</sequence>
<dbReference type="OMA" id="MKTEANA"/>
<name>D8QD07_SCHCM</name>
<dbReference type="VEuPathDB" id="FungiDB:SCHCODRAFT_02635670"/>
<evidence type="ECO:0000313" key="3">
    <source>
        <dbReference type="Proteomes" id="UP000007431"/>
    </source>
</evidence>
<dbReference type="AlphaFoldDB" id="D8QD07"/>
<accession>D8QD07</accession>
<dbReference type="eggNOG" id="ENOG502RCC6">
    <property type="taxonomic scope" value="Eukaryota"/>
</dbReference>
<reference evidence="2 3" key="1">
    <citation type="journal article" date="2010" name="Nat. Biotechnol.">
        <title>Genome sequence of the model mushroom Schizophyllum commune.</title>
        <authorList>
            <person name="Ohm R.A."/>
            <person name="de Jong J.F."/>
            <person name="Lugones L.G."/>
            <person name="Aerts A."/>
            <person name="Kothe E."/>
            <person name="Stajich J.E."/>
            <person name="de Vries R.P."/>
            <person name="Record E."/>
            <person name="Levasseur A."/>
            <person name="Baker S.E."/>
            <person name="Bartholomew K.A."/>
            <person name="Coutinho P.M."/>
            <person name="Erdmann S."/>
            <person name="Fowler T.J."/>
            <person name="Gathman A.C."/>
            <person name="Lombard V."/>
            <person name="Henrissat B."/>
            <person name="Knabe N."/>
            <person name="Kuees U."/>
            <person name="Lilly W.W."/>
            <person name="Lindquist E."/>
            <person name="Lucas S."/>
            <person name="Magnuson J.K."/>
            <person name="Piumi F."/>
            <person name="Raudaskoski M."/>
            <person name="Salamov A."/>
            <person name="Schmutz J."/>
            <person name="Schwarze F.W.M.R."/>
            <person name="vanKuyk P.A."/>
            <person name="Horton J.S."/>
            <person name="Grigoriev I.V."/>
            <person name="Woesten H.A.B."/>
        </authorList>
    </citation>
    <scope>NUCLEOTIDE SEQUENCE [LARGE SCALE GENOMIC DNA]</scope>
    <source>
        <strain evidence="3">H4-8 / FGSC 9210</strain>
    </source>
</reference>
<dbReference type="EMBL" id="GL377309">
    <property type="protein sequence ID" value="EFI94620.1"/>
    <property type="molecule type" value="Genomic_DNA"/>
</dbReference>
<protein>
    <submittedName>
        <fullName evidence="2">Expressed protein</fullName>
    </submittedName>
</protein>
<evidence type="ECO:0000313" key="2">
    <source>
        <dbReference type="EMBL" id="EFI94620.1"/>
    </source>
</evidence>